<dbReference type="EMBL" id="JAYMGO010000021">
    <property type="protein sequence ID" value="KAL1252612.1"/>
    <property type="molecule type" value="Genomic_DNA"/>
</dbReference>
<accession>A0ABR3LLW5</accession>
<comment type="caution">
    <text evidence="2">The sequence shown here is derived from an EMBL/GenBank/DDBJ whole genome shotgun (WGS) entry which is preliminary data.</text>
</comment>
<sequence>MREVPQASTGFSPFELLYPHRPRWLLDIAKECWEEQPCPHKTLTEHVETMREMMAAVFPIVRELMEKDQREQQATYNRPAQPTVPNRR</sequence>
<gene>
    <name evidence="2" type="ORF">QQF64_017305</name>
</gene>
<evidence type="ECO:0000256" key="1">
    <source>
        <dbReference type="SAM" id="MobiDB-lite"/>
    </source>
</evidence>
<evidence type="ECO:0000313" key="3">
    <source>
        <dbReference type="Proteomes" id="UP001558613"/>
    </source>
</evidence>
<dbReference type="Proteomes" id="UP001558613">
    <property type="component" value="Unassembled WGS sequence"/>
</dbReference>
<reference evidence="2 3" key="1">
    <citation type="submission" date="2023-09" db="EMBL/GenBank/DDBJ databases">
        <authorList>
            <person name="Wang M."/>
        </authorList>
    </citation>
    <scope>NUCLEOTIDE SEQUENCE [LARGE SCALE GENOMIC DNA]</scope>
    <source>
        <strain evidence="2">GT-2023</strain>
        <tissue evidence="2">Liver</tissue>
    </source>
</reference>
<proteinExistence type="predicted"/>
<evidence type="ECO:0000313" key="2">
    <source>
        <dbReference type="EMBL" id="KAL1252612.1"/>
    </source>
</evidence>
<keyword evidence="3" id="KW-1185">Reference proteome</keyword>
<organism evidence="2 3">
    <name type="scientific">Cirrhinus molitorella</name>
    <name type="common">mud carp</name>
    <dbReference type="NCBI Taxonomy" id="172907"/>
    <lineage>
        <taxon>Eukaryota</taxon>
        <taxon>Metazoa</taxon>
        <taxon>Chordata</taxon>
        <taxon>Craniata</taxon>
        <taxon>Vertebrata</taxon>
        <taxon>Euteleostomi</taxon>
        <taxon>Actinopterygii</taxon>
        <taxon>Neopterygii</taxon>
        <taxon>Teleostei</taxon>
        <taxon>Ostariophysi</taxon>
        <taxon>Cypriniformes</taxon>
        <taxon>Cyprinidae</taxon>
        <taxon>Labeoninae</taxon>
        <taxon>Labeonini</taxon>
        <taxon>Cirrhinus</taxon>
    </lineage>
</organism>
<protein>
    <submittedName>
        <fullName evidence="2">Uncharacterized protein</fullName>
    </submittedName>
</protein>
<feature type="region of interest" description="Disordered" evidence="1">
    <location>
        <begin position="68"/>
        <end position="88"/>
    </location>
</feature>
<name>A0ABR3LLW5_9TELE</name>
<feature type="compositionally biased region" description="Polar residues" evidence="1">
    <location>
        <begin position="72"/>
        <end position="88"/>
    </location>
</feature>